<reference evidence="2" key="1">
    <citation type="submission" date="2023-03" db="EMBL/GenBank/DDBJ databases">
        <title>Andean soil-derived lignocellulolytic bacterial consortium as a source of novel taxa and putative plastic-active enzymes.</title>
        <authorList>
            <person name="Diaz-Garcia L."/>
            <person name="Chuvochina M."/>
            <person name="Feuerriegel G."/>
            <person name="Bunk B."/>
            <person name="Sproer C."/>
            <person name="Streit W.R."/>
            <person name="Rodriguez L.M."/>
            <person name="Overmann J."/>
            <person name="Jimenez D.J."/>
        </authorList>
    </citation>
    <scope>NUCLEOTIDE SEQUENCE</scope>
    <source>
        <strain evidence="2">MAG 3858</strain>
    </source>
</reference>
<accession>A0AAJ5WDQ1</accession>
<evidence type="ECO:0000313" key="2">
    <source>
        <dbReference type="EMBL" id="WEK21584.1"/>
    </source>
</evidence>
<dbReference type="InterPro" id="IPR014747">
    <property type="entry name" value="Bac_photo_RC_H_C"/>
</dbReference>
<dbReference type="Proteomes" id="UP001214530">
    <property type="component" value="Chromosome"/>
</dbReference>
<gene>
    <name evidence="2" type="ORF">P0Y49_10590</name>
</gene>
<feature type="domain" description="PRC-barrel" evidence="1">
    <location>
        <begin position="152"/>
        <end position="220"/>
    </location>
</feature>
<dbReference type="InterPro" id="IPR011033">
    <property type="entry name" value="PRC_barrel-like_sf"/>
</dbReference>
<organism evidence="2 3">
    <name type="scientific">Candidatus Pedobacter colombiensis</name>
    <dbReference type="NCBI Taxonomy" id="3121371"/>
    <lineage>
        <taxon>Bacteria</taxon>
        <taxon>Pseudomonadati</taxon>
        <taxon>Bacteroidota</taxon>
        <taxon>Sphingobacteriia</taxon>
        <taxon>Sphingobacteriales</taxon>
        <taxon>Sphingobacteriaceae</taxon>
        <taxon>Pedobacter</taxon>
    </lineage>
</organism>
<protein>
    <submittedName>
        <fullName evidence="2">PRC-barrel domain-containing protein</fullName>
    </submittedName>
</protein>
<dbReference type="InterPro" id="IPR027275">
    <property type="entry name" value="PRC-brl_dom"/>
</dbReference>
<sequence>MQHNVKSLSGFTIGATDGEIGEVEEFYFDDETWTIRYLVVKTGGWLSGRKVLLSPVALQQPDWKNKIFPVNLNKEQVKKSPDIDTKKTVSRQHEIALYDHYSWPYYGAAGAGFYGGMGMAGMVDSRIPVENILAEQQMEKEPADPHLRSTDEIRGYHIHATDGKIGVVEDFIFNDQTWAINYLIADTGSWLPGKKVILSPEWIKEVKWEDGSIQVDIPVDAVRHSPEYDPTKPLEEAYREKLHNYYGRSIN</sequence>
<name>A0AAJ5WDQ1_9SPHI</name>
<dbReference type="GO" id="GO:0030077">
    <property type="term" value="C:plasma membrane light-harvesting complex"/>
    <property type="evidence" value="ECO:0007669"/>
    <property type="project" value="InterPro"/>
</dbReference>
<dbReference type="Pfam" id="PF05239">
    <property type="entry name" value="PRC"/>
    <property type="match status" value="2"/>
</dbReference>
<feature type="domain" description="PRC-barrel" evidence="1">
    <location>
        <begin position="13"/>
        <end position="68"/>
    </location>
</feature>
<dbReference type="SUPFAM" id="SSF50346">
    <property type="entry name" value="PRC-barrel domain"/>
    <property type="match status" value="2"/>
</dbReference>
<dbReference type="Gene3D" id="3.90.50.10">
    <property type="entry name" value="Photosynthetic Reaction Center, subunit H, domain 2"/>
    <property type="match status" value="2"/>
</dbReference>
<dbReference type="AlphaFoldDB" id="A0AAJ5WDQ1"/>
<proteinExistence type="predicted"/>
<dbReference type="GO" id="GO:0019684">
    <property type="term" value="P:photosynthesis, light reaction"/>
    <property type="evidence" value="ECO:0007669"/>
    <property type="project" value="InterPro"/>
</dbReference>
<evidence type="ECO:0000259" key="1">
    <source>
        <dbReference type="Pfam" id="PF05239"/>
    </source>
</evidence>
<dbReference type="EMBL" id="CP119313">
    <property type="protein sequence ID" value="WEK21584.1"/>
    <property type="molecule type" value="Genomic_DNA"/>
</dbReference>
<evidence type="ECO:0000313" key="3">
    <source>
        <dbReference type="Proteomes" id="UP001214530"/>
    </source>
</evidence>